<dbReference type="InterPro" id="IPR029058">
    <property type="entry name" value="AB_hydrolase_fold"/>
</dbReference>
<name>A0ABY6U000_BIOOC</name>
<gene>
    <name evidence="4" type="ORF">CLO192961_LOCUS107428</name>
</gene>
<protein>
    <recommendedName>
        <fullName evidence="3">Nephrocystin 3-like N-terminal domain-containing protein</fullName>
    </recommendedName>
</protein>
<dbReference type="InterPro" id="IPR027417">
    <property type="entry name" value="P-loop_NTPase"/>
</dbReference>
<dbReference type="SUPFAM" id="SSF52540">
    <property type="entry name" value="P-loop containing nucleoside triphosphate hydrolases"/>
    <property type="match status" value="1"/>
</dbReference>
<evidence type="ECO:0000313" key="4">
    <source>
        <dbReference type="EMBL" id="VUC23220.1"/>
    </source>
</evidence>
<dbReference type="InterPro" id="IPR002110">
    <property type="entry name" value="Ankyrin_rpt"/>
</dbReference>
<feature type="region of interest" description="Disordered" evidence="2">
    <location>
        <begin position="48"/>
        <end position="68"/>
    </location>
</feature>
<proteinExistence type="predicted"/>
<dbReference type="PANTHER" id="PTHR10039:SF5">
    <property type="entry name" value="NACHT DOMAIN-CONTAINING PROTEIN"/>
    <property type="match status" value="1"/>
</dbReference>
<dbReference type="Proteomes" id="UP000766486">
    <property type="component" value="Unassembled WGS sequence"/>
</dbReference>
<dbReference type="Pfam" id="PF24883">
    <property type="entry name" value="NPHP3_N"/>
    <property type="match status" value="2"/>
</dbReference>
<dbReference type="Gene3D" id="1.25.40.20">
    <property type="entry name" value="Ankyrin repeat-containing domain"/>
    <property type="match status" value="1"/>
</dbReference>
<comment type="caution">
    <text evidence="4">The sequence shown here is derived from an EMBL/GenBank/DDBJ whole genome shotgun (WGS) entry which is preliminary data.</text>
</comment>
<sequence length="1221" mass="137920">MEEIGSPTRQAPIASFALNVVVNPDNPRLDIVFVHGFNGHPERTWTHKTVEATSRNEPHGNRRHDRPSKFRKLNPFSESRQIGIIPHGGHIYWPRDLVPKVIPDARVLSYGYDAKIQQPSGPPVSTHTVYDIYNDFSIVLEAKRRGDPKRPIIFVAHSLGGIVVKGLLHRCGQTFNQSHIRPIFESTVGIMFFGTPHFGADPGGSLIHVGERVLKTLGHAVNEHVRACLLPTSDRLRELRDIFGPMARERKWKVHSFQEQYGFKILSGKKVVEDTSSYVNIPDLETVEHINQDHSRMCRFSGIEDPEFMKVEAALRRMVLDVPEKEIEPQVSAFARPSLSEEQKADIFESLKFDQIDERLLTIRKAHSKTCKWLLLTQEYRDWINPDKANAHHGFLWMKGNPGTGKSTLMKFAYIEAKKDKKRNRFIFSFFFNARGTQLERSTAGMIRPSQTWAIETLKELLLQALLESAEVPIVFFIDALDECDEDEIQDMIKFFENIGQEHPSINLSVFFSSRHYPHITINFGLSLCLEEQDGHRDDIVNYLQTELSIGKSSMAKGIREELQQKARGVFIWVFLVVGILNKEYKNGNIHTLRRRLKDLPGDLYELFEDIILRDDQNRDGMLLCVQWVIFAQTPLSPEQLYFAIRCGIEPGPPKAWDQDIITRDDIKRFLLHSSKGLAEVTKSKQPTVQFIHESVREFFLKSNILARIWPEFDQKIEANSHEKLKHLCLSYINPQLDSFCAPDGDPTTSRAELDLFFPLLKYCVRNVIYHADMAEKGGVDQFKFISCFDRSGWITKNNIYESRELGQYTPKASLLYILAETDASHLIQHCSSGGASKTPPCLEVENEQYGCPFFASIATESFRACNKFYDLMVSTQLRDTVTMSKESGTPLQKRPNFTISRAFKFSKNKTLLKQAIEVENEDLALFFLRHDVRTLIAVDDDTGPLLHLSARKGYGEVIKLLVENCNANPESENRGHRTPLMSAASVGSVHAVKALLDISKVDPNRKDMSGRTALSLAIIGEKNKVIEVLLRTDKVDPNLVGYQSITPLLLAIYHGNSEAVKALLATDKLDPNLADQYGATPLSWAAQRQNPEVIGALLATDKVDPNIADKDGRTPLSWAAQHKDPKVIGALLATDKVDPNIADKDGTTPLSWAAQCSSPEVIEALLTADKVDPNIADRNGITPLSWAVRYSKFEASRAQELFAPEKPDPSLADMDRLDRA</sequence>
<feature type="domain" description="Nephrocystin 3-like N-terminal" evidence="3">
    <location>
        <begin position="370"/>
        <end position="448"/>
    </location>
</feature>
<dbReference type="EMBL" id="CABFNS010000700">
    <property type="protein sequence ID" value="VUC23220.1"/>
    <property type="molecule type" value="Genomic_DNA"/>
</dbReference>
<evidence type="ECO:0000256" key="1">
    <source>
        <dbReference type="ARBA" id="ARBA00022737"/>
    </source>
</evidence>
<evidence type="ECO:0000259" key="3">
    <source>
        <dbReference type="Pfam" id="PF24883"/>
    </source>
</evidence>
<dbReference type="PANTHER" id="PTHR10039">
    <property type="entry name" value="AMELOGENIN"/>
    <property type="match status" value="1"/>
</dbReference>
<feature type="region of interest" description="Disordered" evidence="2">
    <location>
        <begin position="1202"/>
        <end position="1221"/>
    </location>
</feature>
<dbReference type="SUPFAM" id="SSF53474">
    <property type="entry name" value="alpha/beta-Hydrolases"/>
    <property type="match status" value="1"/>
</dbReference>
<feature type="compositionally biased region" description="Basic and acidic residues" evidence="2">
    <location>
        <begin position="48"/>
        <end position="60"/>
    </location>
</feature>
<accession>A0ABY6U000</accession>
<evidence type="ECO:0000256" key="2">
    <source>
        <dbReference type="SAM" id="MobiDB-lite"/>
    </source>
</evidence>
<evidence type="ECO:0000313" key="5">
    <source>
        <dbReference type="Proteomes" id="UP000766486"/>
    </source>
</evidence>
<dbReference type="Gene3D" id="3.40.50.1820">
    <property type="entry name" value="alpha/beta hydrolase"/>
    <property type="match status" value="1"/>
</dbReference>
<organism evidence="4 5">
    <name type="scientific">Bionectria ochroleuca</name>
    <name type="common">Gliocladium roseum</name>
    <dbReference type="NCBI Taxonomy" id="29856"/>
    <lineage>
        <taxon>Eukaryota</taxon>
        <taxon>Fungi</taxon>
        <taxon>Dikarya</taxon>
        <taxon>Ascomycota</taxon>
        <taxon>Pezizomycotina</taxon>
        <taxon>Sordariomycetes</taxon>
        <taxon>Hypocreomycetidae</taxon>
        <taxon>Hypocreales</taxon>
        <taxon>Bionectriaceae</taxon>
        <taxon>Clonostachys</taxon>
    </lineage>
</organism>
<feature type="domain" description="Nephrocystin 3-like N-terminal" evidence="3">
    <location>
        <begin position="454"/>
        <end position="515"/>
    </location>
</feature>
<dbReference type="Pfam" id="PF12796">
    <property type="entry name" value="Ank_2"/>
    <property type="match status" value="2"/>
</dbReference>
<keyword evidence="1" id="KW-0677">Repeat</keyword>
<dbReference type="InterPro" id="IPR036770">
    <property type="entry name" value="Ankyrin_rpt-contain_sf"/>
</dbReference>
<keyword evidence="5" id="KW-1185">Reference proteome</keyword>
<dbReference type="SUPFAM" id="SSF48403">
    <property type="entry name" value="Ankyrin repeat"/>
    <property type="match status" value="1"/>
</dbReference>
<dbReference type="SMART" id="SM00248">
    <property type="entry name" value="ANK"/>
    <property type="match status" value="9"/>
</dbReference>
<dbReference type="Gene3D" id="3.40.50.300">
    <property type="entry name" value="P-loop containing nucleotide triphosphate hydrolases"/>
    <property type="match status" value="1"/>
</dbReference>
<reference evidence="4 5" key="1">
    <citation type="submission" date="2019-06" db="EMBL/GenBank/DDBJ databases">
        <authorList>
            <person name="Broberg M."/>
        </authorList>
    </citation>
    <scope>NUCLEOTIDE SEQUENCE [LARGE SCALE GENOMIC DNA]</scope>
</reference>
<dbReference type="InterPro" id="IPR056884">
    <property type="entry name" value="NPHP3-like_N"/>
</dbReference>
<dbReference type="Pfam" id="PF00023">
    <property type="entry name" value="Ank"/>
    <property type="match status" value="1"/>
</dbReference>